<dbReference type="EMBL" id="SZYH01000001">
    <property type="protein sequence ID" value="TKV67188.1"/>
    <property type="molecule type" value="Genomic_DNA"/>
</dbReference>
<feature type="domain" description="PA14" evidence="3">
    <location>
        <begin position="348"/>
        <end position="488"/>
    </location>
</feature>
<dbReference type="InterPro" id="IPR011658">
    <property type="entry name" value="PA14_dom"/>
</dbReference>
<sequence>MSVSKALGLGSAVIFISGCQSWQFRDIEGLPPTASIPQESEPGKVDVWYFDGISGTTVDTLTSSPAYPDSPDEITELTELENLQNRANNYGTLIRGFIEAPQTGEYTFYVAGDDETQFWLSASETPDSVSQIATTGRATPIRDYNRYTSQTSPAIYLEAGSRYYFELRHKEGGWDDHFSVAWEGPGISRQVISGDHLYSWAQRLPTTDQELTAEDAYEMGYRVGFFDAEQGLAFTPGYPVLDGDGDGLYDNWEVLYGLNPADPTDANSDQDDDLLSALDEFWSATDPTNPDTDGDGIPDGYEFAYGLDPRDPTDASVDLDGDGYSVLEEYLAGTDPTNPDDSPVQETQYTAGFIGQYFQGTSFDDFLYTQKDPSIQFDWGSGSPSSQVPNNQFSIRWQGWFVPPHTDGTRSYQLTTRTDDGVRLLVNGKPVIDQWKNQSATSYSHELSLEPEERVAITMEYYEGGWDASAAFTVTDQQTGTELSASNVIESLDLSTTPEVSTLEDGISDIYKLRYGLPLLQPSADMVLNNEGVTVWDAYQSGLHPYTLETVSEPDAPATEPAPTEPAVSTVTLRWSAPGTRVDGSSISLSEISHYEINYGQSPDNLDQEVRADSTATEYTLEGLVEGTWYFTIRVIDTEGLTSQASDIVEFVVQ</sequence>
<keyword evidence="1" id="KW-0732">Signal</keyword>
<gene>
    <name evidence="4" type="ORF">FDP08_03335</name>
</gene>
<dbReference type="SMART" id="SM00758">
    <property type="entry name" value="PA14"/>
    <property type="match status" value="2"/>
</dbReference>
<dbReference type="InterPro" id="IPR037524">
    <property type="entry name" value="PA14/GLEYA"/>
</dbReference>
<dbReference type="OrthoDB" id="9785394at2"/>
<dbReference type="SUPFAM" id="SSF49265">
    <property type="entry name" value="Fibronectin type III"/>
    <property type="match status" value="1"/>
</dbReference>
<dbReference type="SMART" id="SM00060">
    <property type="entry name" value="FN3"/>
    <property type="match status" value="1"/>
</dbReference>
<dbReference type="PROSITE" id="PS51820">
    <property type="entry name" value="PA14"/>
    <property type="match status" value="2"/>
</dbReference>
<dbReference type="CDD" id="cd00063">
    <property type="entry name" value="FN3"/>
    <property type="match status" value="1"/>
</dbReference>
<proteinExistence type="predicted"/>
<dbReference type="PROSITE" id="PS50853">
    <property type="entry name" value="FN3"/>
    <property type="match status" value="1"/>
</dbReference>
<dbReference type="PANTHER" id="PTHR46769">
    <property type="entry name" value="POLYCYSTIC KIDNEY AND HEPATIC DISEASE 1 (AUTOSOMAL RECESSIVE)-LIKE 1"/>
    <property type="match status" value="1"/>
</dbReference>
<dbReference type="InterPro" id="IPR036116">
    <property type="entry name" value="FN3_sf"/>
</dbReference>
<reference evidence="4 5" key="1">
    <citation type="submission" date="2019-05" db="EMBL/GenBank/DDBJ databases">
        <title>Marinobacter panjinensis sp. nov., a moderately halophilic bacterium isolated from sea tidal flat environment.</title>
        <authorList>
            <person name="Yang W."/>
            <person name="An M."/>
            <person name="He W."/>
            <person name="Luo X."/>
            <person name="Zhu L."/>
            <person name="Chen G."/>
            <person name="Zhang Y."/>
            <person name="Wang Y."/>
        </authorList>
    </citation>
    <scope>NUCLEOTIDE SEQUENCE [LARGE SCALE GENOMIC DNA]</scope>
    <source>
        <strain evidence="4 5">PJ-16</strain>
    </source>
</reference>
<accession>A0A4U6R304</accession>
<evidence type="ECO:0000256" key="1">
    <source>
        <dbReference type="ARBA" id="ARBA00022729"/>
    </source>
</evidence>
<dbReference type="PANTHER" id="PTHR46769:SF2">
    <property type="entry name" value="FIBROCYSTIN-L ISOFORM 2 PRECURSOR-RELATED"/>
    <property type="match status" value="1"/>
</dbReference>
<dbReference type="Pfam" id="PF07691">
    <property type="entry name" value="PA14"/>
    <property type="match status" value="2"/>
</dbReference>
<evidence type="ECO:0000259" key="3">
    <source>
        <dbReference type="PROSITE" id="PS51820"/>
    </source>
</evidence>
<evidence type="ECO:0008006" key="6">
    <source>
        <dbReference type="Google" id="ProtNLM"/>
    </source>
</evidence>
<dbReference type="InterPro" id="IPR013783">
    <property type="entry name" value="Ig-like_fold"/>
</dbReference>
<feature type="domain" description="PA14" evidence="3">
    <location>
        <begin position="40"/>
        <end position="196"/>
    </location>
</feature>
<dbReference type="AlphaFoldDB" id="A0A4U6R304"/>
<organism evidence="4 5">
    <name type="scientific">Marinobacter panjinensis</name>
    <dbReference type="NCBI Taxonomy" id="2576384"/>
    <lineage>
        <taxon>Bacteria</taxon>
        <taxon>Pseudomonadati</taxon>
        <taxon>Pseudomonadota</taxon>
        <taxon>Gammaproteobacteria</taxon>
        <taxon>Pseudomonadales</taxon>
        <taxon>Marinobacteraceae</taxon>
        <taxon>Marinobacter</taxon>
    </lineage>
</organism>
<evidence type="ECO:0000313" key="4">
    <source>
        <dbReference type="EMBL" id="TKV67188.1"/>
    </source>
</evidence>
<evidence type="ECO:0000313" key="5">
    <source>
        <dbReference type="Proteomes" id="UP000308488"/>
    </source>
</evidence>
<comment type="caution">
    <text evidence="4">The sequence shown here is derived from an EMBL/GenBank/DDBJ whole genome shotgun (WGS) entry which is preliminary data.</text>
</comment>
<keyword evidence="5" id="KW-1185">Reference proteome</keyword>
<dbReference type="InterPro" id="IPR052387">
    <property type="entry name" value="Fibrocystin"/>
</dbReference>
<protein>
    <recommendedName>
        <fullName evidence="6">PA14 domain-containing protein</fullName>
    </recommendedName>
</protein>
<dbReference type="Proteomes" id="UP000308488">
    <property type="component" value="Unassembled WGS sequence"/>
</dbReference>
<dbReference type="PROSITE" id="PS51257">
    <property type="entry name" value="PROKAR_LIPOPROTEIN"/>
    <property type="match status" value="1"/>
</dbReference>
<dbReference type="InterPro" id="IPR003961">
    <property type="entry name" value="FN3_dom"/>
</dbReference>
<name>A0A4U6R304_9GAMM</name>
<dbReference type="Gene3D" id="3.90.182.10">
    <property type="entry name" value="Toxin - Anthrax Protective Antigen,domain 1"/>
    <property type="match status" value="2"/>
</dbReference>
<dbReference type="Gene3D" id="2.60.40.10">
    <property type="entry name" value="Immunoglobulins"/>
    <property type="match status" value="1"/>
</dbReference>
<evidence type="ECO:0000259" key="2">
    <source>
        <dbReference type="PROSITE" id="PS50853"/>
    </source>
</evidence>
<dbReference type="SUPFAM" id="SSF56988">
    <property type="entry name" value="Anthrax protective antigen"/>
    <property type="match status" value="2"/>
</dbReference>
<feature type="domain" description="Fibronectin type-III" evidence="2">
    <location>
        <begin position="557"/>
        <end position="654"/>
    </location>
</feature>